<dbReference type="STRING" id="765440.A0A0C3GHZ0"/>
<evidence type="ECO:0000256" key="4">
    <source>
        <dbReference type="ARBA" id="ARBA00022692"/>
    </source>
</evidence>
<dbReference type="PANTHER" id="PTHR12952:SF0">
    <property type="entry name" value="PROTEIN SYS1 HOMOLOG"/>
    <property type="match status" value="1"/>
</dbReference>
<dbReference type="Proteomes" id="UP000054166">
    <property type="component" value="Unassembled WGS sequence"/>
</dbReference>
<evidence type="ECO:0008006" key="12">
    <source>
        <dbReference type="Google" id="ProtNLM"/>
    </source>
</evidence>
<evidence type="ECO:0000256" key="6">
    <source>
        <dbReference type="ARBA" id="ARBA00022989"/>
    </source>
</evidence>
<feature type="transmembrane region" description="Helical" evidence="9">
    <location>
        <begin position="146"/>
        <end position="163"/>
    </location>
</feature>
<evidence type="ECO:0000256" key="9">
    <source>
        <dbReference type="SAM" id="Phobius"/>
    </source>
</evidence>
<dbReference type="InterPro" id="IPR019185">
    <property type="entry name" value="Integral_membrane_SYS1-rel"/>
</dbReference>
<reference evidence="10 11" key="1">
    <citation type="submission" date="2014-04" db="EMBL/GenBank/DDBJ databases">
        <authorList>
            <consortium name="DOE Joint Genome Institute"/>
            <person name="Kuo A."/>
            <person name="Tarkka M."/>
            <person name="Buscot F."/>
            <person name="Kohler A."/>
            <person name="Nagy L.G."/>
            <person name="Floudas D."/>
            <person name="Copeland A."/>
            <person name="Barry K.W."/>
            <person name="Cichocki N."/>
            <person name="Veneault-Fourrey C."/>
            <person name="LaButti K."/>
            <person name="Lindquist E.A."/>
            <person name="Lipzen A."/>
            <person name="Lundell T."/>
            <person name="Morin E."/>
            <person name="Murat C."/>
            <person name="Sun H."/>
            <person name="Tunlid A."/>
            <person name="Henrissat B."/>
            <person name="Grigoriev I.V."/>
            <person name="Hibbett D.S."/>
            <person name="Martin F."/>
            <person name="Nordberg H.P."/>
            <person name="Cantor M.N."/>
            <person name="Hua S.X."/>
        </authorList>
    </citation>
    <scope>NUCLEOTIDE SEQUENCE [LARGE SCALE GENOMIC DNA]</scope>
    <source>
        <strain evidence="10 11">F 1598</strain>
    </source>
</reference>
<dbReference type="HOGENOM" id="CLU_059962_0_0_1"/>
<protein>
    <recommendedName>
        <fullName evidence="12">Protein SYS1</fullName>
    </recommendedName>
</protein>
<dbReference type="Pfam" id="PF09801">
    <property type="entry name" value="SYS1"/>
    <property type="match status" value="2"/>
</dbReference>
<gene>
    <name evidence="10" type="ORF">PILCRDRAFT_811972</name>
</gene>
<keyword evidence="3" id="KW-0813">Transport</keyword>
<dbReference type="GO" id="GO:0005802">
    <property type="term" value="C:trans-Golgi network"/>
    <property type="evidence" value="ECO:0007669"/>
    <property type="project" value="TreeGrafter"/>
</dbReference>
<proteinExistence type="inferred from homology"/>
<dbReference type="EMBL" id="KN832973">
    <property type="protein sequence ID" value="KIM90256.1"/>
    <property type="molecule type" value="Genomic_DNA"/>
</dbReference>
<keyword evidence="5" id="KW-0653">Protein transport</keyword>
<dbReference type="GO" id="GO:0006895">
    <property type="term" value="P:Golgi to endosome transport"/>
    <property type="evidence" value="ECO:0007669"/>
    <property type="project" value="TreeGrafter"/>
</dbReference>
<feature type="transmembrane region" description="Helical" evidence="9">
    <location>
        <begin position="169"/>
        <end position="186"/>
    </location>
</feature>
<accession>A0A0C3GHZ0</accession>
<dbReference type="PANTHER" id="PTHR12952">
    <property type="entry name" value="SYS1"/>
    <property type="match status" value="1"/>
</dbReference>
<evidence type="ECO:0000256" key="5">
    <source>
        <dbReference type="ARBA" id="ARBA00022927"/>
    </source>
</evidence>
<evidence type="ECO:0000313" key="11">
    <source>
        <dbReference type="Proteomes" id="UP000054166"/>
    </source>
</evidence>
<keyword evidence="4 9" id="KW-0812">Transmembrane</keyword>
<keyword evidence="8 9" id="KW-0472">Membrane</keyword>
<dbReference type="GO" id="GO:0005829">
    <property type="term" value="C:cytosol"/>
    <property type="evidence" value="ECO:0007669"/>
    <property type="project" value="GOC"/>
</dbReference>
<name>A0A0C3GHZ0_PILCF</name>
<evidence type="ECO:0000313" key="10">
    <source>
        <dbReference type="EMBL" id="KIM90256.1"/>
    </source>
</evidence>
<dbReference type="GO" id="GO:0000139">
    <property type="term" value="C:Golgi membrane"/>
    <property type="evidence" value="ECO:0007669"/>
    <property type="project" value="UniProtKB-SubCell"/>
</dbReference>
<reference evidence="11" key="2">
    <citation type="submission" date="2015-01" db="EMBL/GenBank/DDBJ databases">
        <title>Evolutionary Origins and Diversification of the Mycorrhizal Mutualists.</title>
        <authorList>
            <consortium name="DOE Joint Genome Institute"/>
            <consortium name="Mycorrhizal Genomics Consortium"/>
            <person name="Kohler A."/>
            <person name="Kuo A."/>
            <person name="Nagy L.G."/>
            <person name="Floudas D."/>
            <person name="Copeland A."/>
            <person name="Barry K.W."/>
            <person name="Cichocki N."/>
            <person name="Veneault-Fourrey C."/>
            <person name="LaButti K."/>
            <person name="Lindquist E.A."/>
            <person name="Lipzen A."/>
            <person name="Lundell T."/>
            <person name="Morin E."/>
            <person name="Murat C."/>
            <person name="Riley R."/>
            <person name="Ohm R."/>
            <person name="Sun H."/>
            <person name="Tunlid A."/>
            <person name="Henrissat B."/>
            <person name="Grigoriev I.V."/>
            <person name="Hibbett D.S."/>
            <person name="Martin F."/>
        </authorList>
    </citation>
    <scope>NUCLEOTIDE SEQUENCE [LARGE SCALE GENOMIC DNA]</scope>
    <source>
        <strain evidence="11">F 1598</strain>
    </source>
</reference>
<sequence length="219" mass="24759">MKTPTRANTTWDPVLLIAQIVSMQTLHYLTLCILIPPLLDLFAEPSSLLYEGGAASVGMVMDWREMAGRPTVRGLQGEGSRWSSYAGAWSGGKKVDYHNSWTQDRWEGPTDPMRGWIIAFCWIVACSADIYYIYQLIRKPRLILDFALTLVFNHLVLTTYYSASLPTSLFFWLVMVAGSVLTVIIAEQLCVKREMKEGLVVKPIDESEEMEMGGLLRRD</sequence>
<evidence type="ECO:0000256" key="2">
    <source>
        <dbReference type="ARBA" id="ARBA00008160"/>
    </source>
</evidence>
<evidence type="ECO:0000256" key="1">
    <source>
        <dbReference type="ARBA" id="ARBA00004653"/>
    </source>
</evidence>
<dbReference type="AlphaFoldDB" id="A0A0C3GHZ0"/>
<dbReference type="InParanoid" id="A0A0C3GHZ0"/>
<feature type="transmembrane region" description="Helical" evidence="9">
    <location>
        <begin position="115"/>
        <end position="134"/>
    </location>
</feature>
<feature type="transmembrane region" description="Helical" evidence="9">
    <location>
        <begin position="14"/>
        <end position="39"/>
    </location>
</feature>
<evidence type="ECO:0000256" key="8">
    <source>
        <dbReference type="ARBA" id="ARBA00023136"/>
    </source>
</evidence>
<dbReference type="OrthoDB" id="542931at2759"/>
<evidence type="ECO:0000256" key="7">
    <source>
        <dbReference type="ARBA" id="ARBA00023034"/>
    </source>
</evidence>
<dbReference type="GO" id="GO:0043001">
    <property type="term" value="P:Golgi to plasma membrane protein transport"/>
    <property type="evidence" value="ECO:0007669"/>
    <property type="project" value="TreeGrafter"/>
</dbReference>
<organism evidence="10 11">
    <name type="scientific">Piloderma croceum (strain F 1598)</name>
    <dbReference type="NCBI Taxonomy" id="765440"/>
    <lineage>
        <taxon>Eukaryota</taxon>
        <taxon>Fungi</taxon>
        <taxon>Dikarya</taxon>
        <taxon>Basidiomycota</taxon>
        <taxon>Agaricomycotina</taxon>
        <taxon>Agaricomycetes</taxon>
        <taxon>Agaricomycetidae</taxon>
        <taxon>Atheliales</taxon>
        <taxon>Atheliaceae</taxon>
        <taxon>Piloderma</taxon>
    </lineage>
</organism>
<keyword evidence="7" id="KW-0333">Golgi apparatus</keyword>
<comment type="similarity">
    <text evidence="2">Belongs to the SYS1 family.</text>
</comment>
<comment type="subcellular location">
    <subcellularLocation>
        <location evidence="1">Golgi apparatus membrane</location>
        <topology evidence="1">Multi-pass membrane protein</topology>
    </subcellularLocation>
</comment>
<dbReference type="GO" id="GO:0034067">
    <property type="term" value="P:protein localization to Golgi apparatus"/>
    <property type="evidence" value="ECO:0007669"/>
    <property type="project" value="TreeGrafter"/>
</dbReference>
<keyword evidence="11" id="KW-1185">Reference proteome</keyword>
<evidence type="ECO:0000256" key="3">
    <source>
        <dbReference type="ARBA" id="ARBA00022448"/>
    </source>
</evidence>
<keyword evidence="6 9" id="KW-1133">Transmembrane helix</keyword>